<keyword evidence="3" id="KW-1185">Reference proteome</keyword>
<reference evidence="2 3" key="1">
    <citation type="journal article" date="2008" name="Nature">
        <title>The Phaeodactylum genome reveals the evolutionary history of diatom genomes.</title>
        <authorList>
            <person name="Bowler C."/>
            <person name="Allen A.E."/>
            <person name="Badger J.H."/>
            <person name="Grimwood J."/>
            <person name="Jabbari K."/>
            <person name="Kuo A."/>
            <person name="Maheswari U."/>
            <person name="Martens C."/>
            <person name="Maumus F."/>
            <person name="Otillar R.P."/>
            <person name="Rayko E."/>
            <person name="Salamov A."/>
            <person name="Vandepoele K."/>
            <person name="Beszteri B."/>
            <person name="Gruber A."/>
            <person name="Heijde M."/>
            <person name="Katinka M."/>
            <person name="Mock T."/>
            <person name="Valentin K."/>
            <person name="Verret F."/>
            <person name="Berges J.A."/>
            <person name="Brownlee C."/>
            <person name="Cadoret J.P."/>
            <person name="Chiovitti A."/>
            <person name="Choi C.J."/>
            <person name="Coesel S."/>
            <person name="De Martino A."/>
            <person name="Detter J.C."/>
            <person name="Durkin C."/>
            <person name="Falciatore A."/>
            <person name="Fournet J."/>
            <person name="Haruta M."/>
            <person name="Huysman M.J."/>
            <person name="Jenkins B.D."/>
            <person name="Jiroutova K."/>
            <person name="Jorgensen R.E."/>
            <person name="Joubert Y."/>
            <person name="Kaplan A."/>
            <person name="Kroger N."/>
            <person name="Kroth P.G."/>
            <person name="La Roche J."/>
            <person name="Lindquist E."/>
            <person name="Lommer M."/>
            <person name="Martin-Jezequel V."/>
            <person name="Lopez P.J."/>
            <person name="Lucas S."/>
            <person name="Mangogna M."/>
            <person name="McGinnis K."/>
            <person name="Medlin L.K."/>
            <person name="Montsant A."/>
            <person name="Oudot-Le Secq M.P."/>
            <person name="Napoli C."/>
            <person name="Obornik M."/>
            <person name="Parker M.S."/>
            <person name="Petit J.L."/>
            <person name="Porcel B.M."/>
            <person name="Poulsen N."/>
            <person name="Robison M."/>
            <person name="Rychlewski L."/>
            <person name="Rynearson T.A."/>
            <person name="Schmutz J."/>
            <person name="Shapiro H."/>
            <person name="Siaut M."/>
            <person name="Stanley M."/>
            <person name="Sussman M.R."/>
            <person name="Taylor A.R."/>
            <person name="Vardi A."/>
            <person name="von Dassow P."/>
            <person name="Vyverman W."/>
            <person name="Willis A."/>
            <person name="Wyrwicz L.S."/>
            <person name="Rokhsar D.S."/>
            <person name="Weissenbach J."/>
            <person name="Armbrust E.V."/>
            <person name="Green B.R."/>
            <person name="Van de Peer Y."/>
            <person name="Grigoriev I.V."/>
        </authorList>
    </citation>
    <scope>NUCLEOTIDE SEQUENCE [LARGE SCALE GENOMIC DNA]</scope>
    <source>
        <strain evidence="2 3">CCAP 1055/1</strain>
    </source>
</reference>
<dbReference type="PaxDb" id="2850-Phatr31486"/>
<dbReference type="HOGENOM" id="CLU_1242209_0_0_1"/>
<dbReference type="RefSeq" id="XP_002176541.1">
    <property type="nucleotide sequence ID" value="XM_002176505.1"/>
</dbReference>
<protein>
    <submittedName>
        <fullName evidence="2">Uncharacterized protein</fullName>
    </submittedName>
</protein>
<feature type="region of interest" description="Disordered" evidence="1">
    <location>
        <begin position="90"/>
        <end position="110"/>
    </location>
</feature>
<feature type="compositionally biased region" description="Low complexity" evidence="1">
    <location>
        <begin position="93"/>
        <end position="105"/>
    </location>
</feature>
<evidence type="ECO:0000256" key="1">
    <source>
        <dbReference type="SAM" id="MobiDB-lite"/>
    </source>
</evidence>
<dbReference type="EMBL" id="CM000605">
    <property type="protein sequence ID" value="EEC51004.1"/>
    <property type="molecule type" value="Genomic_DNA"/>
</dbReference>
<evidence type="ECO:0000313" key="2">
    <source>
        <dbReference type="EMBL" id="EEC51004.1"/>
    </source>
</evidence>
<name>B7FRG6_PHATC</name>
<accession>B7FRG6</accession>
<evidence type="ECO:0000313" key="3">
    <source>
        <dbReference type="Proteomes" id="UP000000759"/>
    </source>
</evidence>
<dbReference type="GeneID" id="7196050"/>
<dbReference type="InParanoid" id="B7FRG6"/>
<dbReference type="KEGG" id="pti:PHATRDRAFT_31486"/>
<gene>
    <name evidence="2" type="ORF">PHATRDRAFT_31486</name>
</gene>
<dbReference type="Proteomes" id="UP000000759">
    <property type="component" value="Chromosome 1"/>
</dbReference>
<organism evidence="2 3">
    <name type="scientific">Phaeodactylum tricornutum (strain CCAP 1055/1)</name>
    <dbReference type="NCBI Taxonomy" id="556484"/>
    <lineage>
        <taxon>Eukaryota</taxon>
        <taxon>Sar</taxon>
        <taxon>Stramenopiles</taxon>
        <taxon>Ochrophyta</taxon>
        <taxon>Bacillariophyta</taxon>
        <taxon>Bacillariophyceae</taxon>
        <taxon>Bacillariophycidae</taxon>
        <taxon>Naviculales</taxon>
        <taxon>Phaeodactylaceae</taxon>
        <taxon>Phaeodactylum</taxon>
    </lineage>
</organism>
<sequence>MANEIAAAHTKHNRTAKGLVLERLLQGARGLDVGTQQASGVGGTFFKVTSNTGSSLDDSVFKRNFIQGRVKGLEITGKLSLRIKGLDRTRVAGSSGRGSQESGQGQHEKSFLRSMVGQRAERGWESRLWQGSFVALAMVPTGKSFPINLNIGGTSGAEEYIEPPLEGHAWGCFGYTEEEDLGDDCAEVFDIIVRARALLTCEESHRVSVVIVDRWAYLSCDKN</sequence>
<reference evidence="3" key="2">
    <citation type="submission" date="2008-08" db="EMBL/GenBank/DDBJ databases">
        <authorList>
            <consortium name="Diatom Consortium"/>
            <person name="Grigoriev I."/>
            <person name="Grimwood J."/>
            <person name="Kuo A."/>
            <person name="Otillar R.P."/>
            <person name="Salamov A."/>
            <person name="Detter J.C."/>
            <person name="Lindquist E."/>
            <person name="Shapiro H."/>
            <person name="Lucas S."/>
            <person name="Glavina del Rio T."/>
            <person name="Pitluck S."/>
            <person name="Rokhsar D."/>
            <person name="Bowler C."/>
        </authorList>
    </citation>
    <scope>GENOME REANNOTATION</scope>
    <source>
        <strain evidence="3">CCAP 1055/1</strain>
    </source>
</reference>
<proteinExistence type="predicted"/>
<dbReference type="AlphaFoldDB" id="B7FRG6"/>